<feature type="compositionally biased region" description="Low complexity" evidence="1">
    <location>
        <begin position="37"/>
        <end position="54"/>
    </location>
</feature>
<name>K6WSC6_9MICO</name>
<gene>
    <name evidence="2" type="ORF">KILIM_047_00130</name>
</gene>
<protein>
    <submittedName>
        <fullName evidence="2">Uncharacterized protein</fullName>
    </submittedName>
</protein>
<comment type="caution">
    <text evidence="2">The sequence shown here is derived from an EMBL/GenBank/DDBJ whole genome shotgun (WGS) entry which is preliminary data.</text>
</comment>
<feature type="compositionally biased region" description="Low complexity" evidence="1">
    <location>
        <begin position="1"/>
        <end position="13"/>
    </location>
</feature>
<accession>K6WSC6</accession>
<dbReference type="AlphaFoldDB" id="K6WSC6"/>
<organism evidence="2 3">
    <name type="scientific">Kineosphaera limosa NBRC 100340</name>
    <dbReference type="NCBI Taxonomy" id="1184609"/>
    <lineage>
        <taxon>Bacteria</taxon>
        <taxon>Bacillati</taxon>
        <taxon>Actinomycetota</taxon>
        <taxon>Actinomycetes</taxon>
        <taxon>Micrococcales</taxon>
        <taxon>Dermatophilaceae</taxon>
        <taxon>Kineosphaera</taxon>
    </lineage>
</organism>
<feature type="compositionally biased region" description="Polar residues" evidence="1">
    <location>
        <begin position="14"/>
        <end position="24"/>
    </location>
</feature>
<feature type="region of interest" description="Disordered" evidence="1">
    <location>
        <begin position="1"/>
        <end position="54"/>
    </location>
</feature>
<dbReference type="RefSeq" id="WP_006593283.1">
    <property type="nucleotide sequence ID" value="NZ_BAHD01000047.1"/>
</dbReference>
<evidence type="ECO:0000313" key="2">
    <source>
        <dbReference type="EMBL" id="GAB96751.1"/>
    </source>
</evidence>
<sequence>MTTATRGAASTRSPKTTAQPTAQASARPVAAGPTDRPTTSATTAAATSTPPGAATVEAETSALLGAALRLLPRACLEPVLRTGCPWFAQLPPAAGRQCLAEFDAARRTDDAERSVADVLDRWRASAAAFTG</sequence>
<proteinExistence type="predicted"/>
<dbReference type="Proteomes" id="UP000008366">
    <property type="component" value="Unassembled WGS sequence"/>
</dbReference>
<evidence type="ECO:0000313" key="3">
    <source>
        <dbReference type="Proteomes" id="UP000008366"/>
    </source>
</evidence>
<keyword evidence="3" id="KW-1185">Reference proteome</keyword>
<dbReference type="EMBL" id="BAHD01000047">
    <property type="protein sequence ID" value="GAB96751.1"/>
    <property type="molecule type" value="Genomic_DNA"/>
</dbReference>
<evidence type="ECO:0000256" key="1">
    <source>
        <dbReference type="SAM" id="MobiDB-lite"/>
    </source>
</evidence>
<reference evidence="2 3" key="1">
    <citation type="submission" date="2012-08" db="EMBL/GenBank/DDBJ databases">
        <title>Whole genome shotgun sequence of Kineosphaera limosa NBRC 100340.</title>
        <authorList>
            <person name="Yoshida I."/>
            <person name="Isaki S."/>
            <person name="Hosoyama A."/>
            <person name="Tsuchikane K."/>
            <person name="Katsumata H."/>
            <person name="Ando Y."/>
            <person name="Ohji S."/>
            <person name="Hamada M."/>
            <person name="Tamura T."/>
            <person name="Yamazoe A."/>
            <person name="Yamazaki S."/>
            <person name="Fujita N."/>
        </authorList>
    </citation>
    <scope>NUCLEOTIDE SEQUENCE [LARGE SCALE GENOMIC DNA]</scope>
    <source>
        <strain evidence="2 3">NBRC 100340</strain>
    </source>
</reference>